<dbReference type="PROSITE" id="PS50227">
    <property type="entry name" value="G_PROTEIN_RECEP_F2_3"/>
    <property type="match status" value="1"/>
</dbReference>
<feature type="transmembrane region" description="Helical" evidence="8">
    <location>
        <begin position="1009"/>
        <end position="1031"/>
    </location>
</feature>
<dbReference type="PROSITE" id="PS00022">
    <property type="entry name" value="EGF_1"/>
    <property type="match status" value="2"/>
</dbReference>
<dbReference type="Gene3D" id="2.60.120.290">
    <property type="entry name" value="Spermadhesin, CUB domain"/>
    <property type="match status" value="1"/>
</dbReference>
<dbReference type="InterPro" id="IPR036179">
    <property type="entry name" value="Ig-like_dom_sf"/>
</dbReference>
<feature type="transmembrane region" description="Helical" evidence="8">
    <location>
        <begin position="1117"/>
        <end position="1137"/>
    </location>
</feature>
<dbReference type="Pfam" id="PF13927">
    <property type="entry name" value="Ig_3"/>
    <property type="match status" value="1"/>
</dbReference>
<dbReference type="Pfam" id="PF00002">
    <property type="entry name" value="7tm_2"/>
    <property type="match status" value="1"/>
</dbReference>
<evidence type="ECO:0000256" key="7">
    <source>
        <dbReference type="SAM" id="MobiDB-lite"/>
    </source>
</evidence>
<evidence type="ECO:0000259" key="13">
    <source>
        <dbReference type="PROSITE" id="PS50261"/>
    </source>
</evidence>
<dbReference type="PANTHER" id="PTHR45813:SF8">
    <property type="entry name" value="IG-LIKE DOMAIN-CONTAINING PROTEIN"/>
    <property type="match status" value="1"/>
</dbReference>
<keyword evidence="6" id="KW-0245">EGF-like domain</keyword>
<feature type="transmembrane region" description="Helical" evidence="8">
    <location>
        <begin position="1157"/>
        <end position="1178"/>
    </location>
</feature>
<dbReference type="Pfam" id="PF00431">
    <property type="entry name" value="CUB"/>
    <property type="match status" value="1"/>
</dbReference>
<dbReference type="PANTHER" id="PTHR45813">
    <property type="entry name" value="IG-LIKE DOMAIN-CONTAINING PROTEIN"/>
    <property type="match status" value="1"/>
</dbReference>
<organism evidence="15 16">
    <name type="scientific">Magallana gigas</name>
    <name type="common">Pacific oyster</name>
    <name type="synonym">Crassostrea gigas</name>
    <dbReference type="NCBI Taxonomy" id="29159"/>
    <lineage>
        <taxon>Eukaryota</taxon>
        <taxon>Metazoa</taxon>
        <taxon>Spiralia</taxon>
        <taxon>Lophotrochozoa</taxon>
        <taxon>Mollusca</taxon>
        <taxon>Bivalvia</taxon>
        <taxon>Autobranchia</taxon>
        <taxon>Pteriomorphia</taxon>
        <taxon>Ostreida</taxon>
        <taxon>Ostreoidea</taxon>
        <taxon>Ostreidae</taxon>
        <taxon>Magallana</taxon>
    </lineage>
</organism>
<dbReference type="InterPro" id="IPR003599">
    <property type="entry name" value="Ig_sub"/>
</dbReference>
<dbReference type="InterPro" id="IPR000859">
    <property type="entry name" value="CUB_dom"/>
</dbReference>
<dbReference type="InterPro" id="IPR017981">
    <property type="entry name" value="GPCR_2-like_7TM"/>
</dbReference>
<dbReference type="GO" id="GO:0007166">
    <property type="term" value="P:cell surface receptor signaling pathway"/>
    <property type="evidence" value="ECO:0007669"/>
    <property type="project" value="InterPro"/>
</dbReference>
<comment type="subcellular location">
    <subcellularLocation>
        <location evidence="1">Membrane</location>
        <topology evidence="1">Multi-pass membrane protein</topology>
    </subcellularLocation>
</comment>
<feature type="disulfide bond" evidence="6">
    <location>
        <begin position="168"/>
        <end position="185"/>
    </location>
</feature>
<dbReference type="GO" id="GO:0004930">
    <property type="term" value="F:G protein-coupled receptor activity"/>
    <property type="evidence" value="ECO:0007669"/>
    <property type="project" value="InterPro"/>
</dbReference>
<dbReference type="GO" id="GO:0007189">
    <property type="term" value="P:adenylate cyclase-activating G protein-coupled receptor signaling pathway"/>
    <property type="evidence" value="ECO:0007669"/>
    <property type="project" value="TreeGrafter"/>
</dbReference>
<feature type="domain" description="EGF-like" evidence="11">
    <location>
        <begin position="159"/>
        <end position="197"/>
    </location>
</feature>
<dbReference type="SUPFAM" id="SSF57196">
    <property type="entry name" value="EGF/Laminin"/>
    <property type="match status" value="1"/>
</dbReference>
<feature type="domain" description="Ig-like" evidence="14">
    <location>
        <begin position="517"/>
        <end position="605"/>
    </location>
</feature>
<evidence type="ECO:0000259" key="10">
    <source>
        <dbReference type="PROSITE" id="PS01180"/>
    </source>
</evidence>
<keyword evidence="16" id="KW-1185">Reference proteome</keyword>
<feature type="domain" description="G-protein coupled receptors family 2 profile 2" evidence="13">
    <location>
        <begin position="973"/>
        <end position="1141"/>
    </location>
</feature>
<dbReference type="PROSITE" id="PS50261">
    <property type="entry name" value="G_PROTEIN_RECEP_F2_4"/>
    <property type="match status" value="1"/>
</dbReference>
<keyword evidence="5 6" id="KW-1015">Disulfide bond</keyword>
<dbReference type="InterPro" id="IPR013783">
    <property type="entry name" value="Ig-like_fold"/>
</dbReference>
<dbReference type="Gene3D" id="2.10.25.10">
    <property type="entry name" value="Laminin"/>
    <property type="match status" value="2"/>
</dbReference>
<dbReference type="InterPro" id="IPR000832">
    <property type="entry name" value="GPCR_2_secretin-like"/>
</dbReference>
<comment type="caution">
    <text evidence="6">Lacks conserved residue(s) required for the propagation of feature annotation.</text>
</comment>
<protein>
    <submittedName>
        <fullName evidence="15">Uncharacterized protein</fullName>
    </submittedName>
</protein>
<dbReference type="InterPro" id="IPR007110">
    <property type="entry name" value="Ig-like_dom"/>
</dbReference>
<accession>A0A8W8ML67</accession>
<feature type="disulfide bond" evidence="6">
    <location>
        <begin position="187"/>
        <end position="196"/>
    </location>
</feature>
<keyword evidence="3 8" id="KW-1133">Transmembrane helix</keyword>
<evidence type="ECO:0000256" key="8">
    <source>
        <dbReference type="SAM" id="Phobius"/>
    </source>
</evidence>
<evidence type="ECO:0000256" key="4">
    <source>
        <dbReference type="ARBA" id="ARBA00023136"/>
    </source>
</evidence>
<dbReference type="CDD" id="cd00041">
    <property type="entry name" value="CUB"/>
    <property type="match status" value="1"/>
</dbReference>
<dbReference type="PROSITE" id="PS50835">
    <property type="entry name" value="IG_LIKE"/>
    <property type="match status" value="2"/>
</dbReference>
<evidence type="ECO:0000259" key="12">
    <source>
        <dbReference type="PROSITE" id="PS50227"/>
    </source>
</evidence>
<keyword evidence="9" id="KW-0732">Signal</keyword>
<feature type="domain" description="CUB" evidence="10">
    <location>
        <begin position="29"/>
        <end position="72"/>
    </location>
</feature>
<sequence length="1406" mass="158393">MANINTGHLLLLTACYTIYVHSVPVFRDCGGRLTDAKGVIQSPNFPKEFPTPIQCEWVIYNPQTRNTAIYLTQFYLKGFVSVWQFEHYSNQREYINPRQLATLNANSEIQHIVSNKPYTVIRLAVSEINDINVRVLDHIVDVYGFNITYEFLDRSSTNLKRTCSINLCSYLGDCYANGDFSAYRCHCFEGYQGDICQYGEHCDPAKGINQCKNGGECRYFYGTNVNICNCTKGFTGHMCEVPLSDYLPDACAYLGCGQTCIDGMFGYKQCACYKDFRLNPDNRTCSHIDRNRIIVTMQPTDSYLQSISGSGNDVLFTESQIESVRQDIELSLKEYNVHTMTNFTFIGSSSSNPRTMEFHFIIETSEQSKMATFEKILFSRGLVGDIPFYNTSLSIKSIPVLYLMEVVTTEEGQHDSFWGDDYISYTIEGKFLTISCIVRGSENTSFRWFKDGMLIDMGVAVRKGFQTIINSKLDGTLRSVLYYGNVKASDRGEYTCEARDFGIAQNKSDLVDVITTPMVDIDPMADYVPYGGSIRIRCLSFDQDALQYEWYVNNLLIKRGRSDMIPETLQPAGSQLYVRRLLKRAIFTCKVTNAAGAQNVTADIYVQPANHVNDTCHQQWYKSILWAEMAGGHYRKERCPAEAGDFQNYIPIDTGFVTRKCRCRNGGQGRVCSWDEPNFSMCQSVSLVQIYDEMEILRNGYRSSSLQHVFDQLFQYAASPDNRMYSGDVEIAANVLLKILQHLVKSPSLYYGGSKISFVNVVYLLDQLLTAISNATVEEKKAVSFGDNMIGILDALSSNLTSYLDFSPDTEILSDNIDVEFGSSSSHRVTLLRQNGERALVPDTNAYPVVLFSLRNLIDLFPMKIQRDHNLRSVSEMLDASMFPSDSFVTDNLIGRISIPLLSSVNVRDYSTFHCLSLEKNSRFIKHAWKNDSCHFVSHDNSYITCQCSLPVMLQVVGIQQNETIVFPAVQNNFELLLVGAAVAISGLALILIILVVACRRLPGEESVIYVNFICVLIALNCVVIVCLYHWKTEIICTIGRYALFFLYSAALSFLLLVSVHQFISPSKAGGLISKYLMFGWGCPLILTSFFVVASQMFDKSDSHSFMCWLRRSQWTFYYFAIEVAIITFVMFVFSVLSVKSKTIKADITTAANRRQLLCRCIKTGVLLMLVAMDAFLSMDLTPDPASLQLIILITCRIAIVISLFVSRIIMDTQVVKLFRCSSPKSDNSTENSDEAEQSCKGCCSYFNHPTREQEKANKYYAEVNRAKYTAERKRHLSSLLGSSAAHELPLNNTEAKSATVSCAETKIVDKPSQTTGPLLFIRANGSKEVAFVSERVPILNQNDTRIIGREVERLGVSAPNHSVRKNGYNRVNLSGQNSRSEPQEELTALIHSTADREVQQHKQLL</sequence>
<feature type="domain" description="G-protein coupled receptors family 2 profile 1" evidence="12">
    <location>
        <begin position="588"/>
        <end position="686"/>
    </location>
</feature>
<evidence type="ECO:0000256" key="2">
    <source>
        <dbReference type="ARBA" id="ARBA00022692"/>
    </source>
</evidence>
<reference evidence="15" key="1">
    <citation type="submission" date="2022-08" db="UniProtKB">
        <authorList>
            <consortium name="EnsemblMetazoa"/>
        </authorList>
    </citation>
    <scope>IDENTIFICATION</scope>
    <source>
        <strain evidence="15">05x7-T-G4-1.051#20</strain>
    </source>
</reference>
<dbReference type="EnsemblMetazoa" id="G3407.1">
    <property type="protein sequence ID" value="G3407.1:cds"/>
    <property type="gene ID" value="G3407"/>
</dbReference>
<evidence type="ECO:0000256" key="3">
    <source>
        <dbReference type="ARBA" id="ARBA00022989"/>
    </source>
</evidence>
<feature type="domain" description="EGF-like" evidence="11">
    <location>
        <begin position="198"/>
        <end position="240"/>
    </location>
</feature>
<dbReference type="OMA" id="CYVLHSE"/>
<keyword evidence="2 8" id="KW-0812">Transmembrane</keyword>
<feature type="signal peptide" evidence="9">
    <location>
        <begin position="1"/>
        <end position="22"/>
    </location>
</feature>
<dbReference type="InterPro" id="IPR051587">
    <property type="entry name" value="Adhesion_GPCR"/>
</dbReference>
<evidence type="ECO:0000259" key="14">
    <source>
        <dbReference type="PROSITE" id="PS50835"/>
    </source>
</evidence>
<evidence type="ECO:0000259" key="11">
    <source>
        <dbReference type="PROSITE" id="PS50026"/>
    </source>
</evidence>
<feature type="domain" description="Ig-like" evidence="14">
    <location>
        <begin position="399"/>
        <end position="515"/>
    </location>
</feature>
<evidence type="ECO:0000256" key="9">
    <source>
        <dbReference type="SAM" id="SignalP"/>
    </source>
</evidence>
<dbReference type="InterPro" id="IPR000742">
    <property type="entry name" value="EGF"/>
</dbReference>
<name>A0A8W8ML67_MAGGI</name>
<feature type="chain" id="PRO_5036491850" evidence="9">
    <location>
        <begin position="23"/>
        <end position="1406"/>
    </location>
</feature>
<dbReference type="SMART" id="SM00181">
    <property type="entry name" value="EGF"/>
    <property type="match status" value="3"/>
</dbReference>
<dbReference type="Proteomes" id="UP000005408">
    <property type="component" value="Unassembled WGS sequence"/>
</dbReference>
<dbReference type="SMART" id="SM00409">
    <property type="entry name" value="IG"/>
    <property type="match status" value="2"/>
</dbReference>
<evidence type="ECO:0000256" key="5">
    <source>
        <dbReference type="ARBA" id="ARBA00023157"/>
    </source>
</evidence>
<dbReference type="PROSITE" id="PS01180">
    <property type="entry name" value="CUB"/>
    <property type="match status" value="1"/>
</dbReference>
<dbReference type="InterPro" id="IPR035914">
    <property type="entry name" value="Sperma_CUB_dom_sf"/>
</dbReference>
<feature type="compositionally biased region" description="Polar residues" evidence="7">
    <location>
        <begin position="1370"/>
        <end position="1381"/>
    </location>
</feature>
<dbReference type="PROSITE" id="PS01186">
    <property type="entry name" value="EGF_2"/>
    <property type="match status" value="2"/>
</dbReference>
<evidence type="ECO:0000313" key="15">
    <source>
        <dbReference type="EnsemblMetazoa" id="G3407.1:cds"/>
    </source>
</evidence>
<dbReference type="PROSITE" id="PS50026">
    <property type="entry name" value="EGF_3"/>
    <property type="match status" value="2"/>
</dbReference>
<evidence type="ECO:0000313" key="16">
    <source>
        <dbReference type="Proteomes" id="UP000005408"/>
    </source>
</evidence>
<dbReference type="Gene3D" id="2.60.40.10">
    <property type="entry name" value="Immunoglobulins"/>
    <property type="match status" value="1"/>
</dbReference>
<proteinExistence type="predicted"/>
<feature type="transmembrane region" description="Helical" evidence="8">
    <location>
        <begin position="1076"/>
        <end position="1097"/>
    </location>
</feature>
<feature type="region of interest" description="Disordered" evidence="7">
    <location>
        <begin position="1363"/>
        <end position="1382"/>
    </location>
</feature>
<dbReference type="InterPro" id="IPR001879">
    <property type="entry name" value="GPCR_2_extracellular_dom"/>
</dbReference>
<keyword evidence="4 8" id="KW-0472">Membrane</keyword>
<dbReference type="SUPFAM" id="SSF48726">
    <property type="entry name" value="Immunoglobulin"/>
    <property type="match status" value="2"/>
</dbReference>
<feature type="disulfide bond" evidence="6">
    <location>
        <begin position="211"/>
        <end position="228"/>
    </location>
</feature>
<dbReference type="OrthoDB" id="6138650at2759"/>
<feature type="disulfide bond" evidence="6">
    <location>
        <begin position="230"/>
        <end position="239"/>
    </location>
</feature>
<dbReference type="Gene3D" id="1.20.1070.10">
    <property type="entry name" value="Rhodopsin 7-helix transmembrane proteins"/>
    <property type="match status" value="1"/>
</dbReference>
<feature type="transmembrane region" description="Helical" evidence="8">
    <location>
        <begin position="1043"/>
        <end position="1064"/>
    </location>
</feature>
<evidence type="ECO:0000256" key="1">
    <source>
        <dbReference type="ARBA" id="ARBA00004141"/>
    </source>
</evidence>
<dbReference type="SUPFAM" id="SSF49854">
    <property type="entry name" value="Spermadhesin, CUB domain"/>
    <property type="match status" value="1"/>
</dbReference>
<feature type="transmembrane region" description="Helical" evidence="8">
    <location>
        <begin position="1190"/>
        <end position="1210"/>
    </location>
</feature>
<dbReference type="GO" id="GO:0016020">
    <property type="term" value="C:membrane"/>
    <property type="evidence" value="ECO:0007669"/>
    <property type="project" value="UniProtKB-SubCell"/>
</dbReference>
<evidence type="ECO:0000256" key="6">
    <source>
        <dbReference type="PROSITE-ProRule" id="PRU00076"/>
    </source>
</evidence>
<feature type="transmembrane region" description="Helical" evidence="8">
    <location>
        <begin position="976"/>
        <end position="997"/>
    </location>
</feature>